<reference evidence="2" key="1">
    <citation type="journal article" date="2019" name="Int. J. Syst. Evol. Microbiol.">
        <title>The Global Catalogue of Microorganisms (GCM) 10K type strain sequencing project: providing services to taxonomists for standard genome sequencing and annotation.</title>
        <authorList>
            <consortium name="The Broad Institute Genomics Platform"/>
            <consortium name="The Broad Institute Genome Sequencing Center for Infectious Disease"/>
            <person name="Wu L."/>
            <person name="Ma J."/>
        </authorList>
    </citation>
    <scope>NUCLEOTIDE SEQUENCE [LARGE SCALE GENOMIC DNA]</scope>
    <source>
        <strain evidence="2">NBRC 108894</strain>
    </source>
</reference>
<name>A0ABQ6K708_9MICO</name>
<evidence type="ECO:0000313" key="1">
    <source>
        <dbReference type="EMBL" id="GMA95328.1"/>
    </source>
</evidence>
<evidence type="ECO:0000313" key="2">
    <source>
        <dbReference type="Proteomes" id="UP001157034"/>
    </source>
</evidence>
<accession>A0ABQ6K708</accession>
<keyword evidence="2" id="KW-1185">Reference proteome</keyword>
<dbReference type="EMBL" id="BSVB01000001">
    <property type="protein sequence ID" value="GMA95328.1"/>
    <property type="molecule type" value="Genomic_DNA"/>
</dbReference>
<protein>
    <submittedName>
        <fullName evidence="1">Uncharacterized protein</fullName>
    </submittedName>
</protein>
<organism evidence="1 2">
    <name type="scientific">Pseudolysinimonas kribbensis</name>
    <dbReference type="NCBI Taxonomy" id="433641"/>
    <lineage>
        <taxon>Bacteria</taxon>
        <taxon>Bacillati</taxon>
        <taxon>Actinomycetota</taxon>
        <taxon>Actinomycetes</taxon>
        <taxon>Micrococcales</taxon>
        <taxon>Microbacteriaceae</taxon>
        <taxon>Pseudolysinimonas</taxon>
    </lineage>
</organism>
<proteinExistence type="predicted"/>
<dbReference type="RefSeq" id="WP_284254103.1">
    <property type="nucleotide sequence ID" value="NZ_BSVB01000001.1"/>
</dbReference>
<comment type="caution">
    <text evidence="1">The sequence shown here is derived from an EMBL/GenBank/DDBJ whole genome shotgun (WGS) entry which is preliminary data.</text>
</comment>
<gene>
    <name evidence="1" type="ORF">GCM10025881_21520</name>
</gene>
<sequence length="75" mass="7904">MTGLRARTSWPIWAIRTGLEGSVLVIGWLLGGQVGLGTVAFVVFVGPLVHVAMPLLRVPGGEPEKPAARARARSC</sequence>
<dbReference type="Proteomes" id="UP001157034">
    <property type="component" value="Unassembled WGS sequence"/>
</dbReference>